<keyword evidence="3" id="KW-1185">Reference proteome</keyword>
<proteinExistence type="predicted"/>
<dbReference type="AlphaFoldDB" id="A0A9Q0AZY2"/>
<name>A0A9Q0AZY2_9PEZI</name>
<organism evidence="2 3">
    <name type="scientific">Colletotrichum abscissum</name>
    <dbReference type="NCBI Taxonomy" id="1671311"/>
    <lineage>
        <taxon>Eukaryota</taxon>
        <taxon>Fungi</taxon>
        <taxon>Dikarya</taxon>
        <taxon>Ascomycota</taxon>
        <taxon>Pezizomycotina</taxon>
        <taxon>Sordariomycetes</taxon>
        <taxon>Hypocreomycetidae</taxon>
        <taxon>Glomerellales</taxon>
        <taxon>Glomerellaceae</taxon>
        <taxon>Colletotrichum</taxon>
        <taxon>Colletotrichum acutatum species complex</taxon>
    </lineage>
</organism>
<feature type="region of interest" description="Disordered" evidence="1">
    <location>
        <begin position="1"/>
        <end position="23"/>
    </location>
</feature>
<evidence type="ECO:0000313" key="3">
    <source>
        <dbReference type="Proteomes" id="UP001056436"/>
    </source>
</evidence>
<feature type="compositionally biased region" description="Basic and acidic residues" evidence="1">
    <location>
        <begin position="96"/>
        <end position="105"/>
    </location>
</feature>
<protein>
    <submittedName>
        <fullName evidence="2">Uncharacterized protein</fullName>
    </submittedName>
</protein>
<feature type="region of interest" description="Disordered" evidence="1">
    <location>
        <begin position="56"/>
        <end position="110"/>
    </location>
</feature>
<evidence type="ECO:0000256" key="1">
    <source>
        <dbReference type="SAM" id="MobiDB-lite"/>
    </source>
</evidence>
<evidence type="ECO:0000313" key="2">
    <source>
        <dbReference type="EMBL" id="KAI3535969.1"/>
    </source>
</evidence>
<accession>A0A9Q0AZY2</accession>
<sequence length="136" mass="14742">MKCGEAGVPQLKSAGCDHDQPESVNDVASWHGRQVKAMAGWRIEVRIITDAVVPATGCPAPSSQAIDDDEHGKEPGPVLGRAQSAESSRSSHQRLRKIEEGRIAAENDELESQEACVKPRRLLSSHDVLVWDLLLA</sequence>
<gene>
    <name evidence="2" type="ORF">CABS02_12714</name>
</gene>
<dbReference type="Proteomes" id="UP001056436">
    <property type="component" value="Unassembled WGS sequence"/>
</dbReference>
<reference evidence="2" key="1">
    <citation type="submission" date="2019-01" db="EMBL/GenBank/DDBJ databases">
        <title>Colletotrichum abscissum LGMF1257.</title>
        <authorList>
            <person name="Baroncelli R."/>
        </authorList>
    </citation>
    <scope>NUCLEOTIDE SEQUENCE</scope>
    <source>
        <strain evidence="2">Ca142</strain>
    </source>
</reference>
<comment type="caution">
    <text evidence="2">The sequence shown here is derived from an EMBL/GenBank/DDBJ whole genome shotgun (WGS) entry which is preliminary data.</text>
</comment>
<dbReference type="EMBL" id="SDAQ01000128">
    <property type="protein sequence ID" value="KAI3535969.1"/>
    <property type="molecule type" value="Genomic_DNA"/>
</dbReference>